<gene>
    <name evidence="3" type="ORF">A2311_06420</name>
</gene>
<evidence type="ECO:0000259" key="2">
    <source>
        <dbReference type="PROSITE" id="PS50110"/>
    </source>
</evidence>
<protein>
    <submittedName>
        <fullName evidence="3">Two-component system response regulator</fullName>
    </submittedName>
</protein>
<keyword evidence="1" id="KW-0597">Phosphoprotein</keyword>
<dbReference type="PROSITE" id="PS50110">
    <property type="entry name" value="RESPONSE_REGULATORY"/>
    <property type="match status" value="1"/>
</dbReference>
<dbReference type="SUPFAM" id="SSF52172">
    <property type="entry name" value="CheY-like"/>
    <property type="match status" value="1"/>
</dbReference>
<dbReference type="PANTHER" id="PTHR44520:SF1">
    <property type="entry name" value="TWO-COMPONENT SYSTEM REGULATORY PROTEIN"/>
    <property type="match status" value="1"/>
</dbReference>
<reference evidence="3 4" key="1">
    <citation type="journal article" date="2016" name="Nat. Commun.">
        <title>Thousands of microbial genomes shed light on interconnected biogeochemical processes in an aquifer system.</title>
        <authorList>
            <person name="Anantharaman K."/>
            <person name="Brown C.T."/>
            <person name="Hug L.A."/>
            <person name="Sharon I."/>
            <person name="Castelle C.J."/>
            <person name="Probst A.J."/>
            <person name="Thomas B.C."/>
            <person name="Singh A."/>
            <person name="Wilkins M.J."/>
            <person name="Karaoz U."/>
            <person name="Brodie E.L."/>
            <person name="Williams K.H."/>
            <person name="Hubbard S.S."/>
            <person name="Banfield J.F."/>
        </authorList>
    </citation>
    <scope>NUCLEOTIDE SEQUENCE [LARGE SCALE GENOMIC DNA]</scope>
</reference>
<feature type="domain" description="Response regulatory" evidence="2">
    <location>
        <begin position="7"/>
        <end position="134"/>
    </location>
</feature>
<dbReference type="InterPro" id="IPR001789">
    <property type="entry name" value="Sig_transdc_resp-reg_receiver"/>
</dbReference>
<proteinExistence type="predicted"/>
<dbReference type="GO" id="GO:0000160">
    <property type="term" value="P:phosphorelay signal transduction system"/>
    <property type="evidence" value="ECO:0007669"/>
    <property type="project" value="InterPro"/>
</dbReference>
<dbReference type="PANTHER" id="PTHR44520">
    <property type="entry name" value="RESPONSE REGULATOR RCP1-RELATED"/>
    <property type="match status" value="1"/>
</dbReference>
<organism evidence="3 4">
    <name type="scientific">candidate division WOR-1 bacterium RIFOXYB2_FULL_48_7</name>
    <dbReference type="NCBI Taxonomy" id="1802583"/>
    <lineage>
        <taxon>Bacteria</taxon>
        <taxon>Bacillati</taxon>
        <taxon>Saganbacteria</taxon>
    </lineage>
</organism>
<dbReference type="Pfam" id="PF00072">
    <property type="entry name" value="Response_reg"/>
    <property type="match status" value="1"/>
</dbReference>
<dbReference type="STRING" id="1802583.A2311_06420"/>
<evidence type="ECO:0000313" key="4">
    <source>
        <dbReference type="Proteomes" id="UP000178951"/>
    </source>
</evidence>
<evidence type="ECO:0000313" key="3">
    <source>
        <dbReference type="EMBL" id="OGC28961.1"/>
    </source>
</evidence>
<dbReference type="Gene3D" id="3.40.50.2300">
    <property type="match status" value="1"/>
</dbReference>
<accession>A0A1F4T848</accession>
<dbReference type="InterPro" id="IPR052893">
    <property type="entry name" value="TCS_response_regulator"/>
</dbReference>
<dbReference type="Proteomes" id="UP000178951">
    <property type="component" value="Unassembled WGS sequence"/>
</dbReference>
<dbReference type="SMART" id="SM00448">
    <property type="entry name" value="REC"/>
    <property type="match status" value="1"/>
</dbReference>
<evidence type="ECO:0000256" key="1">
    <source>
        <dbReference type="PROSITE-ProRule" id="PRU00169"/>
    </source>
</evidence>
<dbReference type="EMBL" id="MEUF01000096">
    <property type="protein sequence ID" value="OGC28961.1"/>
    <property type="molecule type" value="Genomic_DNA"/>
</dbReference>
<name>A0A1F4T848_UNCSA</name>
<sequence length="148" mass="16652">MDQNLMEVLLVEDNLSDVELTLRALKKNNLANNVFVVHDGAEALDYINQTGKYKDKPNKRPKVILLDLKLPKLSGVEVLRALKAGETTKTIPVVVLTSSKEEPDIKECYKLGVNSYIVKPLDFETFVRVVSDLGLYWLLINKVPADNQ</sequence>
<dbReference type="InterPro" id="IPR011006">
    <property type="entry name" value="CheY-like_superfamily"/>
</dbReference>
<comment type="caution">
    <text evidence="3">The sequence shown here is derived from an EMBL/GenBank/DDBJ whole genome shotgun (WGS) entry which is preliminary data.</text>
</comment>
<dbReference type="AlphaFoldDB" id="A0A1F4T848"/>
<dbReference type="CDD" id="cd17557">
    <property type="entry name" value="REC_Rcp-like"/>
    <property type="match status" value="1"/>
</dbReference>
<feature type="modified residue" description="4-aspartylphosphate" evidence="1">
    <location>
        <position position="67"/>
    </location>
</feature>